<dbReference type="InterPro" id="IPR013025">
    <property type="entry name" value="Ribosomal_uL23-like"/>
</dbReference>
<keyword evidence="2 6" id="KW-0699">rRNA-binding</keyword>
<dbReference type="InterPro" id="IPR001014">
    <property type="entry name" value="Ribosomal_uL23_CS"/>
</dbReference>
<dbReference type="GO" id="GO:0019843">
    <property type="term" value="F:rRNA binding"/>
    <property type="evidence" value="ECO:0007669"/>
    <property type="project" value="UniProtKB-UniRule"/>
</dbReference>
<dbReference type="EMBL" id="DTDP01000011">
    <property type="protein sequence ID" value="HGK53454.1"/>
    <property type="molecule type" value="Genomic_DNA"/>
</dbReference>
<organism evidence="8">
    <name type="scientific">candidate division WOR-3 bacterium</name>
    <dbReference type="NCBI Taxonomy" id="2052148"/>
    <lineage>
        <taxon>Bacteria</taxon>
        <taxon>Bacteria division WOR-3</taxon>
    </lineage>
</organism>
<accession>A0A7V3ZSQ7</accession>
<dbReference type="GO" id="GO:0006412">
    <property type="term" value="P:translation"/>
    <property type="evidence" value="ECO:0007669"/>
    <property type="project" value="UniProtKB-UniRule"/>
</dbReference>
<dbReference type="HAMAP" id="MF_01369_B">
    <property type="entry name" value="Ribosomal_uL23_B"/>
    <property type="match status" value="1"/>
</dbReference>
<evidence type="ECO:0000313" key="8">
    <source>
        <dbReference type="EMBL" id="HGK53454.1"/>
    </source>
</evidence>
<dbReference type="GO" id="GO:1990904">
    <property type="term" value="C:ribonucleoprotein complex"/>
    <property type="evidence" value="ECO:0007669"/>
    <property type="project" value="UniProtKB-KW"/>
</dbReference>
<gene>
    <name evidence="6" type="primary">rplW</name>
    <name evidence="8" type="ORF">ENU72_00310</name>
</gene>
<dbReference type="AlphaFoldDB" id="A0A7V3ZSQ7"/>
<comment type="function">
    <text evidence="6">One of the early assembly proteins it binds 23S rRNA. One of the proteins that surrounds the polypeptide exit tunnel on the outside of the ribosome. Forms the main docking site for trigger factor binding to the ribosome.</text>
</comment>
<evidence type="ECO:0000256" key="1">
    <source>
        <dbReference type="ARBA" id="ARBA00006700"/>
    </source>
</evidence>
<dbReference type="GO" id="GO:0005840">
    <property type="term" value="C:ribosome"/>
    <property type="evidence" value="ECO:0007669"/>
    <property type="project" value="UniProtKB-KW"/>
</dbReference>
<comment type="similarity">
    <text evidence="1 6 7">Belongs to the universal ribosomal protein uL23 family.</text>
</comment>
<dbReference type="NCBIfam" id="NF004366">
    <property type="entry name" value="PRK05738.3-2"/>
    <property type="match status" value="1"/>
</dbReference>
<dbReference type="Gene3D" id="3.30.70.330">
    <property type="match status" value="1"/>
</dbReference>
<dbReference type="FunFam" id="3.30.70.330:FF:000001">
    <property type="entry name" value="50S ribosomal protein L23"/>
    <property type="match status" value="1"/>
</dbReference>
<reference evidence="8" key="1">
    <citation type="journal article" date="2020" name="mSystems">
        <title>Genome- and Community-Level Interaction Insights into Carbon Utilization and Element Cycling Functions of Hydrothermarchaeota in Hydrothermal Sediment.</title>
        <authorList>
            <person name="Zhou Z."/>
            <person name="Liu Y."/>
            <person name="Xu W."/>
            <person name="Pan J."/>
            <person name="Luo Z.H."/>
            <person name="Li M."/>
        </authorList>
    </citation>
    <scope>NUCLEOTIDE SEQUENCE [LARGE SCALE GENOMIC DNA]</scope>
    <source>
        <strain evidence="8">SpSt-695</strain>
    </source>
</reference>
<dbReference type="PROSITE" id="PS00050">
    <property type="entry name" value="RIBOSOMAL_L23"/>
    <property type="match status" value="1"/>
</dbReference>
<name>A0A7V3ZSQ7_UNCW3</name>
<evidence type="ECO:0000256" key="2">
    <source>
        <dbReference type="ARBA" id="ARBA00022730"/>
    </source>
</evidence>
<dbReference type="SUPFAM" id="SSF54189">
    <property type="entry name" value="Ribosomal proteins S24e, L23 and L15e"/>
    <property type="match status" value="1"/>
</dbReference>
<evidence type="ECO:0000256" key="5">
    <source>
        <dbReference type="ARBA" id="ARBA00023274"/>
    </source>
</evidence>
<evidence type="ECO:0000256" key="3">
    <source>
        <dbReference type="ARBA" id="ARBA00022884"/>
    </source>
</evidence>
<comment type="subunit">
    <text evidence="6">Part of the 50S ribosomal subunit. Contacts protein L29, and trigger factor when it is bound to the ribosome.</text>
</comment>
<keyword evidence="5 6" id="KW-0687">Ribonucleoprotein</keyword>
<keyword evidence="3 6" id="KW-0694">RNA-binding</keyword>
<comment type="caution">
    <text evidence="8">The sequence shown here is derived from an EMBL/GenBank/DDBJ whole genome shotgun (WGS) entry which is preliminary data.</text>
</comment>
<dbReference type="InterPro" id="IPR012678">
    <property type="entry name" value="Ribosomal_uL23/eL15/eS24_sf"/>
</dbReference>
<evidence type="ECO:0000256" key="7">
    <source>
        <dbReference type="RuleBase" id="RU003934"/>
    </source>
</evidence>
<evidence type="ECO:0000256" key="6">
    <source>
        <dbReference type="HAMAP-Rule" id="MF_01369"/>
    </source>
</evidence>
<proteinExistence type="inferred from homology"/>
<dbReference type="PANTHER" id="PTHR11620">
    <property type="entry name" value="60S RIBOSOMAL PROTEIN L23A"/>
    <property type="match status" value="1"/>
</dbReference>
<dbReference type="NCBIfam" id="NF004359">
    <property type="entry name" value="PRK05738.1-3"/>
    <property type="match status" value="1"/>
</dbReference>
<sequence>MKSSQDIIIEPILTEKSVHLRDKFNQYIFKVAKDATKPQIKKAIEELFKVKVLEVKVVNVKPKRRRIRTRRYGYTSSWKKAYVKLKEGDRIRIFEGA</sequence>
<evidence type="ECO:0000256" key="4">
    <source>
        <dbReference type="ARBA" id="ARBA00022980"/>
    </source>
</evidence>
<dbReference type="NCBIfam" id="NF004363">
    <property type="entry name" value="PRK05738.2-4"/>
    <property type="match status" value="1"/>
</dbReference>
<keyword evidence="4 6" id="KW-0689">Ribosomal protein</keyword>
<protein>
    <recommendedName>
        <fullName evidence="6">Large ribosomal subunit protein uL23</fullName>
    </recommendedName>
</protein>
<dbReference type="Pfam" id="PF00276">
    <property type="entry name" value="Ribosomal_L23"/>
    <property type="match status" value="1"/>
</dbReference>
<dbReference type="GO" id="GO:0003735">
    <property type="term" value="F:structural constituent of ribosome"/>
    <property type="evidence" value="ECO:0007669"/>
    <property type="project" value="InterPro"/>
</dbReference>
<dbReference type="InterPro" id="IPR012677">
    <property type="entry name" value="Nucleotide-bd_a/b_plait_sf"/>
</dbReference>